<gene>
    <name evidence="2" type="ORF">GNZ05_04985</name>
</gene>
<organism evidence="2 3">
    <name type="scientific">Escherichia coli</name>
    <dbReference type="NCBI Taxonomy" id="562"/>
    <lineage>
        <taxon>Bacteria</taxon>
        <taxon>Pseudomonadati</taxon>
        <taxon>Pseudomonadota</taxon>
        <taxon>Gammaproteobacteria</taxon>
        <taxon>Enterobacterales</taxon>
        <taxon>Enterobacteriaceae</taxon>
        <taxon>Escherichia</taxon>
    </lineage>
</organism>
<dbReference type="AlphaFoldDB" id="A0AAJ2Y5K0"/>
<proteinExistence type="predicted"/>
<name>A0AAJ2Y5K0_ECOLX</name>
<dbReference type="Proteomes" id="UP000490727">
    <property type="component" value="Unassembled WGS sequence"/>
</dbReference>
<dbReference type="RefSeq" id="WP_155850901.1">
    <property type="nucleotide sequence ID" value="NZ_WOES01000004.1"/>
</dbReference>
<protein>
    <recommendedName>
        <fullName evidence="1">DUF4376 domain-containing protein</fullName>
    </recommendedName>
</protein>
<dbReference type="Pfam" id="PF14301">
    <property type="entry name" value="DUF4376"/>
    <property type="match status" value="1"/>
</dbReference>
<dbReference type="InterPro" id="IPR025484">
    <property type="entry name" value="DUF4376"/>
</dbReference>
<dbReference type="EMBL" id="WOET01000003">
    <property type="protein sequence ID" value="MUM71518.1"/>
    <property type="molecule type" value="Genomic_DNA"/>
</dbReference>
<accession>A0AAJ2Y5K0</accession>
<sequence>MFTYVKGNSKENYELGSIISNPIGVKGLKERPGATPEDPQTYRYLYSDIRTLYGISSKDGSPVEPNDAVRKEEGFWWLVYKNIGNVNAIEQPLEFIKLKDDNQPVVEFIEEATSEYKALTVLKTYHYVDMNITDVKYDLKSRTVAERGERINRGYLFKEQRYSTDLAGRQMLLNYYTQVTSGAETVSIFLDDAIVKLSAAEMTQLYTEAFAMVEQLFAECDRQCAAIDAVNDLDPDAIYKAQQAATWVYEGIDIPERIR</sequence>
<evidence type="ECO:0000313" key="2">
    <source>
        <dbReference type="EMBL" id="MUM71518.1"/>
    </source>
</evidence>
<comment type="caution">
    <text evidence="2">The sequence shown here is derived from an EMBL/GenBank/DDBJ whole genome shotgun (WGS) entry which is preliminary data.</text>
</comment>
<evidence type="ECO:0000313" key="3">
    <source>
        <dbReference type="Proteomes" id="UP000490727"/>
    </source>
</evidence>
<evidence type="ECO:0000259" key="1">
    <source>
        <dbReference type="Pfam" id="PF14301"/>
    </source>
</evidence>
<reference evidence="2 3" key="1">
    <citation type="submission" date="2019-11" db="EMBL/GenBank/DDBJ databases">
        <title>Whole genome sequence analysis of environmental Escherichia coli from the feces of straw-necked ibis (Threskiornis spinicollis) nesting on inland wetlands.</title>
        <authorList>
            <person name="Wyrsch E.R."/>
            <person name="Roy Chowdhury P."/>
            <person name="Wallis L."/>
            <person name="Cummins M.L."/>
            <person name="Zingali T."/>
            <person name="Brandis K.J."/>
            <person name="Djordjevic S.P."/>
        </authorList>
    </citation>
    <scope>NUCLEOTIDE SEQUENCE [LARGE SCALE GENOMIC DNA]</scope>
    <source>
        <strain evidence="2 3">IBS12</strain>
    </source>
</reference>
<feature type="domain" description="DUF4376" evidence="1">
    <location>
        <begin position="138"/>
        <end position="234"/>
    </location>
</feature>